<accession>A0AAV4C4Z0</accession>
<name>A0AAV4C4Z0_9GAST</name>
<keyword evidence="2" id="KW-1185">Reference proteome</keyword>
<organism evidence="1 2">
    <name type="scientific">Plakobranchus ocellatus</name>
    <dbReference type="NCBI Taxonomy" id="259542"/>
    <lineage>
        <taxon>Eukaryota</taxon>
        <taxon>Metazoa</taxon>
        <taxon>Spiralia</taxon>
        <taxon>Lophotrochozoa</taxon>
        <taxon>Mollusca</taxon>
        <taxon>Gastropoda</taxon>
        <taxon>Heterobranchia</taxon>
        <taxon>Euthyneura</taxon>
        <taxon>Panpulmonata</taxon>
        <taxon>Sacoglossa</taxon>
        <taxon>Placobranchoidea</taxon>
        <taxon>Plakobranchidae</taxon>
        <taxon>Plakobranchus</taxon>
    </lineage>
</organism>
<proteinExistence type="predicted"/>
<comment type="caution">
    <text evidence="1">The sequence shown here is derived from an EMBL/GenBank/DDBJ whole genome shotgun (WGS) entry which is preliminary data.</text>
</comment>
<sequence length="126" mass="14641">MMFNLKINHVKTQMELDTDSAISVMTIDGHKEMFGNFPKMESSKVRLRTYTNELIQPLRRLPVTVDVNKQKKTLPLLILNNTRTRLVISSETELEQHQPHLKKPSVDSIISRHICPRHQGNKELRS</sequence>
<gene>
    <name evidence="1" type="ORF">PoB_005227400</name>
</gene>
<evidence type="ECO:0000313" key="1">
    <source>
        <dbReference type="EMBL" id="GFO25769.1"/>
    </source>
</evidence>
<protein>
    <submittedName>
        <fullName evidence="1">Uncharacterized protein</fullName>
    </submittedName>
</protein>
<dbReference type="Proteomes" id="UP000735302">
    <property type="component" value="Unassembled WGS sequence"/>
</dbReference>
<evidence type="ECO:0000313" key="2">
    <source>
        <dbReference type="Proteomes" id="UP000735302"/>
    </source>
</evidence>
<dbReference type="EMBL" id="BLXT01005777">
    <property type="protein sequence ID" value="GFO25769.1"/>
    <property type="molecule type" value="Genomic_DNA"/>
</dbReference>
<dbReference type="AlphaFoldDB" id="A0AAV4C4Z0"/>
<reference evidence="1 2" key="1">
    <citation type="journal article" date="2021" name="Elife">
        <title>Chloroplast acquisition without the gene transfer in kleptoplastic sea slugs, Plakobranchus ocellatus.</title>
        <authorList>
            <person name="Maeda T."/>
            <person name="Takahashi S."/>
            <person name="Yoshida T."/>
            <person name="Shimamura S."/>
            <person name="Takaki Y."/>
            <person name="Nagai Y."/>
            <person name="Toyoda A."/>
            <person name="Suzuki Y."/>
            <person name="Arimoto A."/>
            <person name="Ishii H."/>
            <person name="Satoh N."/>
            <person name="Nishiyama T."/>
            <person name="Hasebe M."/>
            <person name="Maruyama T."/>
            <person name="Minagawa J."/>
            <person name="Obokata J."/>
            <person name="Shigenobu S."/>
        </authorList>
    </citation>
    <scope>NUCLEOTIDE SEQUENCE [LARGE SCALE GENOMIC DNA]</scope>
</reference>